<dbReference type="EMBL" id="PFOB01000019">
    <property type="protein sequence ID" value="PIZ63502.1"/>
    <property type="molecule type" value="Genomic_DNA"/>
</dbReference>
<feature type="compositionally biased region" description="Polar residues" evidence="1">
    <location>
        <begin position="139"/>
        <end position="148"/>
    </location>
</feature>
<dbReference type="AlphaFoldDB" id="A0A2M7U0R6"/>
<dbReference type="Proteomes" id="UP000228503">
    <property type="component" value="Unassembled WGS sequence"/>
</dbReference>
<evidence type="ECO:0000256" key="1">
    <source>
        <dbReference type="SAM" id="MobiDB-lite"/>
    </source>
</evidence>
<evidence type="ECO:0000313" key="2">
    <source>
        <dbReference type="EMBL" id="PIZ63502.1"/>
    </source>
</evidence>
<reference evidence="3" key="1">
    <citation type="submission" date="2017-09" db="EMBL/GenBank/DDBJ databases">
        <title>Depth-based differentiation of microbial function through sediment-hosted aquifers and enrichment of novel symbionts in the deep terrestrial subsurface.</title>
        <authorList>
            <person name="Probst A.J."/>
            <person name="Ladd B."/>
            <person name="Jarett J.K."/>
            <person name="Geller-Mcgrath D.E."/>
            <person name="Sieber C.M.K."/>
            <person name="Emerson J.B."/>
            <person name="Anantharaman K."/>
            <person name="Thomas B.C."/>
            <person name="Malmstrom R."/>
            <person name="Stieglmeier M."/>
            <person name="Klingl A."/>
            <person name="Woyke T."/>
            <person name="Ryan C.M."/>
            <person name="Banfield J.F."/>
        </authorList>
    </citation>
    <scope>NUCLEOTIDE SEQUENCE [LARGE SCALE GENOMIC DNA]</scope>
</reference>
<protein>
    <submittedName>
        <fullName evidence="2">Uncharacterized protein</fullName>
    </submittedName>
</protein>
<sequence>MNPREQLTNSGYEKFRSSVRDLGLPPDYAQFSGEGDLYDLTGWNNAQVSDALRNETRDDIVPTIREAIETRIQPWITNQNPTVDLPCITVQELSRQTNLSPEKVIRMLSENQLQFRIRGEKVCAKIADWPEDKPPAKEMNQSDASTYGVSPKSITRDSRFQARAPGGGPVVKSGIRTDKLGEKIVKEAMKKRKVIFTPLTPEIPQIIEETNTSDLSTKKNYLQSEELIPVGMIIKELLYKGYLGTDNRIPRGLLNAQQRVESLTGNNFSYGLGIVVADSVSFGDGKVEPMIYINERAYGVSTDQVTSIPELIVFDDKLIMEWVVRNGNLASYTGENNLWIFPGGGGKYMRAELEKCGILPQNSIAPYARRNWIDGKITCDTRLNDDDKNRLINLGSIDNVIFADDAVCTGLTAGSVVQVIKKFVKFNSLIIATQALATPRKSDSLSSLLQEIPNPSAVVAGIFYGGESARPRLLSTGSIFRGIEEPDRFEAKNYPPDLIEAVQKKVFSKT</sequence>
<gene>
    <name evidence="2" type="ORF">COY16_01585</name>
</gene>
<accession>A0A2M7U0R6</accession>
<name>A0A2M7U0R6_9BACT</name>
<proteinExistence type="predicted"/>
<evidence type="ECO:0000313" key="3">
    <source>
        <dbReference type="Proteomes" id="UP000228503"/>
    </source>
</evidence>
<feature type="region of interest" description="Disordered" evidence="1">
    <location>
        <begin position="130"/>
        <end position="154"/>
    </location>
</feature>
<organism evidence="2 3">
    <name type="scientific">Candidatus Roizmanbacteria bacterium CG_4_10_14_0_2_um_filter_39_13</name>
    <dbReference type="NCBI Taxonomy" id="1974825"/>
    <lineage>
        <taxon>Bacteria</taxon>
        <taxon>Candidatus Roizmaniibacteriota</taxon>
    </lineage>
</organism>
<comment type="caution">
    <text evidence="2">The sequence shown here is derived from an EMBL/GenBank/DDBJ whole genome shotgun (WGS) entry which is preliminary data.</text>
</comment>